<dbReference type="InterPro" id="IPR001356">
    <property type="entry name" value="HD"/>
</dbReference>
<evidence type="ECO:0000313" key="5">
    <source>
        <dbReference type="Proteomes" id="UP001215598"/>
    </source>
</evidence>
<dbReference type="EMBL" id="JARKIB010000035">
    <property type="protein sequence ID" value="KAJ7761418.1"/>
    <property type="molecule type" value="Genomic_DNA"/>
</dbReference>
<keyword evidence="1" id="KW-0238">DNA-binding</keyword>
<gene>
    <name evidence="4" type="ORF">B0H16DRAFT_1719583</name>
</gene>
<dbReference type="PROSITE" id="PS50071">
    <property type="entry name" value="HOMEOBOX_2"/>
    <property type="match status" value="1"/>
</dbReference>
<feature type="compositionally biased region" description="Acidic residues" evidence="2">
    <location>
        <begin position="101"/>
        <end position="113"/>
    </location>
</feature>
<evidence type="ECO:0000256" key="1">
    <source>
        <dbReference type="PROSITE-ProRule" id="PRU00108"/>
    </source>
</evidence>
<dbReference type="Proteomes" id="UP001215598">
    <property type="component" value="Unassembled WGS sequence"/>
</dbReference>
<evidence type="ECO:0000259" key="3">
    <source>
        <dbReference type="PROSITE" id="PS50071"/>
    </source>
</evidence>
<feature type="compositionally biased region" description="Basic and acidic residues" evidence="2">
    <location>
        <begin position="177"/>
        <end position="192"/>
    </location>
</feature>
<reference evidence="4" key="1">
    <citation type="submission" date="2023-03" db="EMBL/GenBank/DDBJ databases">
        <title>Massive genome expansion in bonnet fungi (Mycena s.s.) driven by repeated elements and novel gene families across ecological guilds.</title>
        <authorList>
            <consortium name="Lawrence Berkeley National Laboratory"/>
            <person name="Harder C.B."/>
            <person name="Miyauchi S."/>
            <person name="Viragh M."/>
            <person name="Kuo A."/>
            <person name="Thoen E."/>
            <person name="Andreopoulos B."/>
            <person name="Lu D."/>
            <person name="Skrede I."/>
            <person name="Drula E."/>
            <person name="Henrissat B."/>
            <person name="Morin E."/>
            <person name="Kohler A."/>
            <person name="Barry K."/>
            <person name="LaButti K."/>
            <person name="Morin E."/>
            <person name="Salamov A."/>
            <person name="Lipzen A."/>
            <person name="Mereny Z."/>
            <person name="Hegedus B."/>
            <person name="Baldrian P."/>
            <person name="Stursova M."/>
            <person name="Weitz H."/>
            <person name="Taylor A."/>
            <person name="Grigoriev I.V."/>
            <person name="Nagy L.G."/>
            <person name="Martin F."/>
            <person name="Kauserud H."/>
        </authorList>
    </citation>
    <scope>NUCLEOTIDE SEQUENCE</scope>
    <source>
        <strain evidence="4">CBHHK182m</strain>
    </source>
</reference>
<accession>A0AAD7NHM8</accession>
<feature type="domain" description="Homeobox" evidence="3">
    <location>
        <begin position="1"/>
        <end position="34"/>
    </location>
</feature>
<evidence type="ECO:0000313" key="4">
    <source>
        <dbReference type="EMBL" id="KAJ7761418.1"/>
    </source>
</evidence>
<feature type="region of interest" description="Disordered" evidence="2">
    <location>
        <begin position="83"/>
        <end position="144"/>
    </location>
</feature>
<feature type="compositionally biased region" description="Basic residues" evidence="2">
    <location>
        <begin position="316"/>
        <end position="325"/>
    </location>
</feature>
<feature type="region of interest" description="Disordered" evidence="2">
    <location>
        <begin position="1"/>
        <end position="46"/>
    </location>
</feature>
<feature type="DNA-binding region" description="Homeobox" evidence="1">
    <location>
        <begin position="3"/>
        <end position="35"/>
    </location>
</feature>
<feature type="region of interest" description="Disordered" evidence="2">
    <location>
        <begin position="483"/>
        <end position="510"/>
    </location>
</feature>
<sequence length="520" mass="55345">MSDEDAARLGEATAARKRQIKSWFNNRGQKTKREQTGVDGGKQGSLAIRLFKNLKKKTRRLQEIEIYQKRNRAKIRKAVKAALVRAGRNSDSDDSGSSSSDDSDSSSDSDTESSDPPHTDNLPKAGRFKKTTAKAKVKLDRSKGLSVRRKVVAELFENESEEEKANVRQAYEAQEAAPKDEEFEKSAGERTPEEIQSAIDELGGIIGEFHAAIYRVTGWLGVTVLGGPMPEEGGSISQKTYSSGESPAGLSLPQSLQDWDRVLAGTGQWLKRVNSREVRKARAITRTKADDTSAILTVVPKVSTPAPAPATEKGKGKLPKAPKTKRISQKMATVVADASAADVAAVYGAAAADFAPSLRDPDDPMEGVDATGNDVLAQDNINWTSPASTSDNTDSNIDTWAHGNGAGLPPDWMQTLDPLLFDPEFDVEEGTPSDAEIISDTALDSFSTGTPAPEAVKGLDAAMTGFIYNASSTPLLPTTGLSPSSLASRLAASSPPSPNPSGLQSPGTSPSIFFSKLATL</sequence>
<feature type="compositionally biased region" description="Basic residues" evidence="2">
    <location>
        <begin position="126"/>
        <end position="136"/>
    </location>
</feature>
<organism evidence="4 5">
    <name type="scientific">Mycena metata</name>
    <dbReference type="NCBI Taxonomy" id="1033252"/>
    <lineage>
        <taxon>Eukaryota</taxon>
        <taxon>Fungi</taxon>
        <taxon>Dikarya</taxon>
        <taxon>Basidiomycota</taxon>
        <taxon>Agaricomycotina</taxon>
        <taxon>Agaricomycetes</taxon>
        <taxon>Agaricomycetidae</taxon>
        <taxon>Agaricales</taxon>
        <taxon>Marasmiineae</taxon>
        <taxon>Mycenaceae</taxon>
        <taxon>Mycena</taxon>
    </lineage>
</organism>
<dbReference type="AlphaFoldDB" id="A0AAD7NHM8"/>
<protein>
    <recommendedName>
        <fullName evidence="3">Homeobox domain-containing protein</fullName>
    </recommendedName>
</protein>
<evidence type="ECO:0000256" key="2">
    <source>
        <dbReference type="SAM" id="MobiDB-lite"/>
    </source>
</evidence>
<comment type="subcellular location">
    <subcellularLocation>
        <location evidence="1">Nucleus</location>
    </subcellularLocation>
</comment>
<feature type="region of interest" description="Disordered" evidence="2">
    <location>
        <begin position="156"/>
        <end position="192"/>
    </location>
</feature>
<keyword evidence="5" id="KW-1185">Reference proteome</keyword>
<feature type="compositionally biased region" description="Low complexity" evidence="2">
    <location>
        <begin position="483"/>
        <end position="507"/>
    </location>
</feature>
<feature type="region of interest" description="Disordered" evidence="2">
    <location>
        <begin position="305"/>
        <end position="325"/>
    </location>
</feature>
<comment type="caution">
    <text evidence="4">The sequence shown here is derived from an EMBL/GenBank/DDBJ whole genome shotgun (WGS) entry which is preliminary data.</text>
</comment>
<name>A0AAD7NHM8_9AGAR</name>
<dbReference type="GO" id="GO:0005634">
    <property type="term" value="C:nucleus"/>
    <property type="evidence" value="ECO:0007669"/>
    <property type="project" value="UniProtKB-SubCell"/>
</dbReference>
<keyword evidence="1" id="KW-0371">Homeobox</keyword>
<keyword evidence="1" id="KW-0539">Nucleus</keyword>
<dbReference type="GO" id="GO:0003677">
    <property type="term" value="F:DNA binding"/>
    <property type="evidence" value="ECO:0007669"/>
    <property type="project" value="UniProtKB-UniRule"/>
</dbReference>
<proteinExistence type="predicted"/>